<dbReference type="CDD" id="cd19080">
    <property type="entry name" value="AKR_AKR9A_9B"/>
    <property type="match status" value="1"/>
</dbReference>
<dbReference type="EMBL" id="RCBY01000009">
    <property type="protein sequence ID" value="RQH55289.1"/>
    <property type="molecule type" value="Genomic_DNA"/>
</dbReference>
<sequence>MQYKLLGKSGLRVSELCLGTMTFGEDWGWGSSKEESQRIYQVFREAGGNFIDTANIYTNGTSEKFLGEFIASERNAVVLATKYTNGFGDNNPNGGGNQRKNMVQSVEASLKRLNTDYIDVLWLHAWDFMTPPEEVMRAFDDLVRAGKVLYIGISDAPAWVVSQCNTLAELRGWTQFIGLQIEYSLIQRTPEREILPMAKTLDIGVTAWSPLASGWLTGKYTKANTVEEERRLDNEMMKDFVNQSDRNLSIAKEVDKVAEEIGKSSSQVALNWLLNKGVIPIIGARKVSHIEDNIQCVDVKLSADQIQQLEKVSQIELGFPHDFFNADMPRNFVYNGTFDKIDNHRYSQLMDISRK</sequence>
<dbReference type="FunFam" id="3.20.20.100:FF:000004">
    <property type="entry name" value="Oxidoreductase, aldo/keto reductase"/>
    <property type="match status" value="1"/>
</dbReference>
<protein>
    <submittedName>
        <fullName evidence="3">Aldo/keto reductase</fullName>
    </submittedName>
</protein>
<dbReference type="GO" id="GO:0016491">
    <property type="term" value="F:oxidoreductase activity"/>
    <property type="evidence" value="ECO:0007669"/>
    <property type="project" value="UniProtKB-KW"/>
</dbReference>
<dbReference type="InterPro" id="IPR023210">
    <property type="entry name" value="NADP_OxRdtase_dom"/>
</dbReference>
<evidence type="ECO:0000313" key="4">
    <source>
        <dbReference type="Proteomes" id="UP000269154"/>
    </source>
</evidence>
<accession>A0A3N6NZZ7</accession>
<keyword evidence="1" id="KW-0560">Oxidoreductase</keyword>
<dbReference type="InterPro" id="IPR050523">
    <property type="entry name" value="AKR_Detox_Biosynth"/>
</dbReference>
<evidence type="ECO:0000313" key="3">
    <source>
        <dbReference type="EMBL" id="RQH55289.1"/>
    </source>
</evidence>
<dbReference type="Gene3D" id="3.20.20.100">
    <property type="entry name" value="NADP-dependent oxidoreductase domain"/>
    <property type="match status" value="1"/>
</dbReference>
<evidence type="ECO:0000259" key="2">
    <source>
        <dbReference type="Pfam" id="PF00248"/>
    </source>
</evidence>
<dbReference type="OrthoDB" id="9809990at2"/>
<comment type="caution">
    <text evidence="3">The sequence shown here is derived from an EMBL/GenBank/DDBJ whole genome shotgun (WGS) entry which is preliminary data.</text>
</comment>
<keyword evidence="4" id="KW-1185">Reference proteome</keyword>
<name>A0A3N6NZZ7_9CYAN</name>
<dbReference type="GO" id="GO:0005829">
    <property type="term" value="C:cytosol"/>
    <property type="evidence" value="ECO:0007669"/>
    <property type="project" value="UniProtKB-ARBA"/>
</dbReference>
<dbReference type="SUPFAM" id="SSF51430">
    <property type="entry name" value="NAD(P)-linked oxidoreductase"/>
    <property type="match status" value="1"/>
</dbReference>
<dbReference type="Proteomes" id="UP000269154">
    <property type="component" value="Unassembled WGS sequence"/>
</dbReference>
<dbReference type="RefSeq" id="WP_124143103.1">
    <property type="nucleotide sequence ID" value="NZ_CAWOKI010000323.1"/>
</dbReference>
<proteinExistence type="predicted"/>
<evidence type="ECO:0000256" key="1">
    <source>
        <dbReference type="ARBA" id="ARBA00023002"/>
    </source>
</evidence>
<dbReference type="Pfam" id="PF00248">
    <property type="entry name" value="Aldo_ket_red"/>
    <property type="match status" value="1"/>
</dbReference>
<dbReference type="InterPro" id="IPR036812">
    <property type="entry name" value="NAD(P)_OxRdtase_dom_sf"/>
</dbReference>
<organism evidence="3 4">
    <name type="scientific">Okeania hirsuta</name>
    <dbReference type="NCBI Taxonomy" id="1458930"/>
    <lineage>
        <taxon>Bacteria</taxon>
        <taxon>Bacillati</taxon>
        <taxon>Cyanobacteriota</taxon>
        <taxon>Cyanophyceae</taxon>
        <taxon>Oscillatoriophycideae</taxon>
        <taxon>Oscillatoriales</taxon>
        <taxon>Microcoleaceae</taxon>
        <taxon>Okeania</taxon>
    </lineage>
</organism>
<dbReference type="AlphaFoldDB" id="A0A3N6NZZ7"/>
<feature type="domain" description="NADP-dependent oxidoreductase" evidence="2">
    <location>
        <begin position="15"/>
        <end position="313"/>
    </location>
</feature>
<reference evidence="3 4" key="1">
    <citation type="journal article" date="2018" name="ACS Chem. Biol.">
        <title>Ketoreductase domain dysfunction expands chemodiversity: malyngamide biosynthesis in the cyanobacterium Okeania hirsuta.</title>
        <authorList>
            <person name="Moss N.A."/>
            <person name="Leao T."/>
            <person name="Rankin M."/>
            <person name="McCullough T.M."/>
            <person name="Qu P."/>
            <person name="Korobeynikov A."/>
            <person name="Smith J.L."/>
            <person name="Gerwick L."/>
            <person name="Gerwick W.H."/>
        </authorList>
    </citation>
    <scope>NUCLEOTIDE SEQUENCE [LARGE SCALE GENOMIC DNA]</scope>
    <source>
        <strain evidence="3 4">PAB10Feb10-1</strain>
    </source>
</reference>
<gene>
    <name evidence="3" type="ORF">D5R40_02890</name>
</gene>
<dbReference type="PANTHER" id="PTHR43364:SF4">
    <property type="entry name" value="NAD(P)-LINKED OXIDOREDUCTASE SUPERFAMILY PROTEIN"/>
    <property type="match status" value="1"/>
</dbReference>
<dbReference type="PANTHER" id="PTHR43364">
    <property type="entry name" value="NADH-SPECIFIC METHYLGLYOXAL REDUCTASE-RELATED"/>
    <property type="match status" value="1"/>
</dbReference>